<accession>A0A8H6MME8</accession>
<dbReference type="AlphaFoldDB" id="A0A8H6MME8"/>
<sequence length="432" mass="49013">MDNYDVVTLIVAHIYKPWAHWKERPRIASYAPVSRLFQRAVESITFQNVTFPDDSDGQARFAAIFCSSEAHRRAAVRVVSVDVGLPCDARSPEEHGRNEKHLTSTVSSLFRQLHGWEIGRPDDDLPERFTVVVSCSVPGSHARDRRPTLNQDDVDRLPAVRYVRRPKVSLANQRTPHATCLFQLAAHTPNLRDLDVEYMDGDHDQPRLRQEQYSALARAILSLRGKLPCLDSLSVFRNGGDTPINHSFQCQDLEEQGVDPGTRAGEGGEAVDTPALWPSLRVLDIRCGPVAPGGKWYSTGNPNDIEPRWPSRPDTPELQEDPDLYFIDPRIANAPNDEWPQHQWRRRLDPDTFDPLLLAMVAARMPMLRSGDLQINMDYDYHWASFWFGDPKMPRGYVREWAVRLANKSPWTPPAGLSMAVDVDELVPPDYL</sequence>
<keyword evidence="2" id="KW-1185">Reference proteome</keyword>
<gene>
    <name evidence="1" type="ORF">CSOJ01_12434</name>
</gene>
<dbReference type="Proteomes" id="UP000652219">
    <property type="component" value="Unassembled WGS sequence"/>
</dbReference>
<organism evidence="1 2">
    <name type="scientific">Colletotrichum sojae</name>
    <dbReference type="NCBI Taxonomy" id="2175907"/>
    <lineage>
        <taxon>Eukaryota</taxon>
        <taxon>Fungi</taxon>
        <taxon>Dikarya</taxon>
        <taxon>Ascomycota</taxon>
        <taxon>Pezizomycotina</taxon>
        <taxon>Sordariomycetes</taxon>
        <taxon>Hypocreomycetidae</taxon>
        <taxon>Glomerellales</taxon>
        <taxon>Glomerellaceae</taxon>
        <taxon>Colletotrichum</taxon>
        <taxon>Colletotrichum orchidearum species complex</taxon>
    </lineage>
</organism>
<dbReference type="EMBL" id="WIGN01000318">
    <property type="protein sequence ID" value="KAF6799546.1"/>
    <property type="molecule type" value="Genomic_DNA"/>
</dbReference>
<evidence type="ECO:0000313" key="2">
    <source>
        <dbReference type="Proteomes" id="UP000652219"/>
    </source>
</evidence>
<reference evidence="1 2" key="1">
    <citation type="journal article" date="2020" name="Phytopathology">
        <title>Genome Sequence Resources of Colletotrichum truncatum, C. plurivorum, C. musicola, and C. sojae: Four Species Pathogenic to Soybean (Glycine max).</title>
        <authorList>
            <person name="Rogerio F."/>
            <person name="Boufleur T.R."/>
            <person name="Ciampi-Guillardi M."/>
            <person name="Sukno S.A."/>
            <person name="Thon M.R."/>
            <person name="Massola Junior N.S."/>
            <person name="Baroncelli R."/>
        </authorList>
    </citation>
    <scope>NUCLEOTIDE SEQUENCE [LARGE SCALE GENOMIC DNA]</scope>
    <source>
        <strain evidence="1 2">LFN0009</strain>
    </source>
</reference>
<protein>
    <submittedName>
        <fullName evidence="1">Uncharacterized protein</fullName>
    </submittedName>
</protein>
<proteinExistence type="predicted"/>
<comment type="caution">
    <text evidence="1">The sequence shown here is derived from an EMBL/GenBank/DDBJ whole genome shotgun (WGS) entry which is preliminary data.</text>
</comment>
<name>A0A8H6MME8_9PEZI</name>
<evidence type="ECO:0000313" key="1">
    <source>
        <dbReference type="EMBL" id="KAF6799546.1"/>
    </source>
</evidence>